<gene>
    <name evidence="1" type="ORF">ACFOEJ_12195</name>
</gene>
<evidence type="ECO:0008006" key="3">
    <source>
        <dbReference type="Google" id="ProtNLM"/>
    </source>
</evidence>
<dbReference type="RefSeq" id="WP_117312118.1">
    <property type="nucleotide sequence ID" value="NZ_JBHRUJ010000016.1"/>
</dbReference>
<evidence type="ECO:0000313" key="1">
    <source>
        <dbReference type="EMBL" id="MFC3211840.1"/>
    </source>
</evidence>
<name>A0ABV7KQU1_PLAOK</name>
<evidence type="ECO:0000313" key="2">
    <source>
        <dbReference type="Proteomes" id="UP001595625"/>
    </source>
</evidence>
<reference evidence="2" key="1">
    <citation type="journal article" date="2019" name="Int. J. Syst. Evol. Microbiol.">
        <title>The Global Catalogue of Microorganisms (GCM) 10K type strain sequencing project: providing services to taxonomists for standard genome sequencing and annotation.</title>
        <authorList>
            <consortium name="The Broad Institute Genomics Platform"/>
            <consortium name="The Broad Institute Genome Sequencing Center for Infectious Disease"/>
            <person name="Wu L."/>
            <person name="Ma J."/>
        </authorList>
    </citation>
    <scope>NUCLEOTIDE SEQUENCE [LARGE SCALE GENOMIC DNA]</scope>
    <source>
        <strain evidence="2">CCM 320</strain>
    </source>
</reference>
<protein>
    <recommendedName>
        <fullName evidence="3">Type 4 fimbrial biogenesis protein PilX N-terminal domain-containing protein</fullName>
    </recommendedName>
</protein>
<keyword evidence="2" id="KW-1185">Reference proteome</keyword>
<proteinExistence type="predicted"/>
<dbReference type="EMBL" id="JBHRUJ010000016">
    <property type="protein sequence ID" value="MFC3211840.1"/>
    <property type="molecule type" value="Genomic_DNA"/>
</dbReference>
<dbReference type="Proteomes" id="UP001595625">
    <property type="component" value="Unassembled WGS sequence"/>
</dbReference>
<comment type="caution">
    <text evidence="1">The sequence shown here is derived from an EMBL/GenBank/DDBJ whole genome shotgun (WGS) entry which is preliminary data.</text>
</comment>
<accession>A0ABV7KQU1</accession>
<organism evidence="1 2">
    <name type="scientific">Planomicrobium okeanokoites</name>
    <name type="common">Planococcus okeanokoites</name>
    <name type="synonym">Flavobacterium okeanokoites</name>
    <dbReference type="NCBI Taxonomy" id="244"/>
    <lineage>
        <taxon>Bacteria</taxon>
        <taxon>Bacillati</taxon>
        <taxon>Bacillota</taxon>
        <taxon>Bacilli</taxon>
        <taxon>Bacillales</taxon>
        <taxon>Caryophanaceae</taxon>
        <taxon>Planomicrobium</taxon>
    </lineage>
</organism>
<sequence>MKFFKNQNGYALLVVLLMVVLFLGISATFMAGSLSNAKQEKTIDTSNQAVASAEMGVRYFSTDFQRDLRMITKEVTGKTRDKLLELRNCFQSKTDTTCDEQLEITNKEKAIDNEMLNLYVTLILNKVDELVDMQGDEFLPFSADQIKYSIKSATATKLNQLGEDVSAVGVTDTKIREIKVLLEMEGSSDGVIKTLEAIFSIEVPETFLNPSDPLTIYTETLIQDGITYSDIFSSEMPAKTCAQLLAEVDAGTATGIIECTLGSGENLKDFINDILAEGLDPADFRVHTDNFLSNVCPGIPGNSCNGFEFHGISVVIAEGDIDASNNMNNLEGVNFIINGMWSVDNNIQNLGDLTGDKQTIVLKELDVRINFKGMVNTNLIALGGEEVNGVMPQSTLDFGNVNQNFNVGESARFCIDIDKIDPTDLADIKNRTTFSDGGLLIYFSRNTNAEFVLTGNNAVERNKSVVKELDYTTFLSACGLTLKYTISDLTDVSVVDNLDPIFDMDVEY</sequence>